<proteinExistence type="predicted"/>
<dbReference type="PANTHER" id="PTHR46163">
    <property type="entry name" value="TYROSINE-PROTEIN PHOSPHATASE-RELATED"/>
    <property type="match status" value="1"/>
</dbReference>
<dbReference type="OrthoDB" id="10253954at2759"/>
<dbReference type="SMART" id="SM00404">
    <property type="entry name" value="PTPc_motif"/>
    <property type="match status" value="1"/>
</dbReference>
<dbReference type="InterPro" id="IPR029021">
    <property type="entry name" value="Prot-tyrosine_phosphatase-like"/>
</dbReference>
<dbReference type="InterPro" id="IPR052782">
    <property type="entry name" value="Oocyte-zygote_transition_reg"/>
</dbReference>
<dbReference type="GO" id="GO:0004725">
    <property type="term" value="F:protein tyrosine phosphatase activity"/>
    <property type="evidence" value="ECO:0007669"/>
    <property type="project" value="InterPro"/>
</dbReference>
<dbReference type="InterPro" id="IPR000387">
    <property type="entry name" value="Tyr_Pase_dom"/>
</dbReference>
<evidence type="ECO:0000259" key="1">
    <source>
        <dbReference type="PROSITE" id="PS50055"/>
    </source>
</evidence>
<gene>
    <name evidence="3" type="ORF">CGOC_LOCUS12614</name>
</gene>
<dbReference type="SUPFAM" id="SSF52799">
    <property type="entry name" value="(Phosphotyrosine protein) phosphatases II"/>
    <property type="match status" value="1"/>
</dbReference>
<dbReference type="PRINTS" id="PR00700">
    <property type="entry name" value="PRTYPHPHTASE"/>
</dbReference>
<evidence type="ECO:0000259" key="2">
    <source>
        <dbReference type="PROSITE" id="PS50056"/>
    </source>
</evidence>
<accession>A0A3P7NWA2</accession>
<dbReference type="AlphaFoldDB" id="A0A3P7NWA2"/>
<dbReference type="PROSITE" id="PS50055">
    <property type="entry name" value="TYR_PHOSPHATASE_PTP"/>
    <property type="match status" value="1"/>
</dbReference>
<evidence type="ECO:0000313" key="4">
    <source>
        <dbReference type="Proteomes" id="UP000271889"/>
    </source>
</evidence>
<evidence type="ECO:0000313" key="3">
    <source>
        <dbReference type="EMBL" id="VDN34371.1"/>
    </source>
</evidence>
<organism evidence="3 4">
    <name type="scientific">Cylicostephanus goldi</name>
    <name type="common">Nematode worm</name>
    <dbReference type="NCBI Taxonomy" id="71465"/>
    <lineage>
        <taxon>Eukaryota</taxon>
        <taxon>Metazoa</taxon>
        <taxon>Ecdysozoa</taxon>
        <taxon>Nematoda</taxon>
        <taxon>Chromadorea</taxon>
        <taxon>Rhabditida</taxon>
        <taxon>Rhabditina</taxon>
        <taxon>Rhabditomorpha</taxon>
        <taxon>Strongyloidea</taxon>
        <taxon>Strongylidae</taxon>
        <taxon>Cylicostephanus</taxon>
    </lineage>
</organism>
<dbReference type="Proteomes" id="UP000271889">
    <property type="component" value="Unassembled WGS sequence"/>
</dbReference>
<dbReference type="CDD" id="cd00047">
    <property type="entry name" value="PTPc"/>
    <property type="match status" value="1"/>
</dbReference>
<dbReference type="PANTHER" id="PTHR46163:SF8">
    <property type="entry name" value="PROTEIN-TYROSINE PHOSPHATASE"/>
    <property type="match status" value="1"/>
</dbReference>
<dbReference type="InterPro" id="IPR016130">
    <property type="entry name" value="Tyr_Pase_AS"/>
</dbReference>
<name>A0A3P7NWA2_CYLGO</name>
<feature type="domain" description="Tyrosine specific protein phosphatases" evidence="2">
    <location>
        <begin position="134"/>
        <end position="165"/>
    </location>
</feature>
<dbReference type="PROSITE" id="PS00383">
    <property type="entry name" value="TYR_PHOSPHATASE_1"/>
    <property type="match status" value="1"/>
</dbReference>
<dbReference type="InterPro" id="IPR000242">
    <property type="entry name" value="PTP_cat"/>
</dbReference>
<dbReference type="SMART" id="SM00194">
    <property type="entry name" value="PTPc"/>
    <property type="match status" value="1"/>
</dbReference>
<dbReference type="Pfam" id="PF00102">
    <property type="entry name" value="Y_phosphatase"/>
    <property type="match status" value="1"/>
</dbReference>
<dbReference type="InterPro" id="IPR003595">
    <property type="entry name" value="Tyr_Pase_cat"/>
</dbReference>
<sequence length="183" mass="20712">MVIQVKSEAIIMLCNNIEQVVIHKSTYSHLSVQHVKYCTFEFQGKFKCSQYYPREKGETMTFGEGPGKIVVTNLDVQPMSEEDNFVRICRLKIDYQKDGKEESSNVKHIQWENWPDRGVPPTKLTATNILSEVRGTTKPIIVHCSAGIGRTGTIVAIAYVQEKMQHGVTLASFKENVTTEIFV</sequence>
<dbReference type="PROSITE" id="PS50056">
    <property type="entry name" value="TYR_PHOSPHATASE_2"/>
    <property type="match status" value="1"/>
</dbReference>
<feature type="domain" description="Tyrosine-protein phosphatase" evidence="1">
    <location>
        <begin position="1"/>
        <end position="183"/>
    </location>
</feature>
<reference evidence="3 4" key="1">
    <citation type="submission" date="2018-11" db="EMBL/GenBank/DDBJ databases">
        <authorList>
            <consortium name="Pathogen Informatics"/>
        </authorList>
    </citation>
    <scope>NUCLEOTIDE SEQUENCE [LARGE SCALE GENOMIC DNA]</scope>
</reference>
<dbReference type="EMBL" id="UYRV01124452">
    <property type="protein sequence ID" value="VDN34371.1"/>
    <property type="molecule type" value="Genomic_DNA"/>
</dbReference>
<keyword evidence="4" id="KW-1185">Reference proteome</keyword>
<evidence type="ECO:0008006" key="5">
    <source>
        <dbReference type="Google" id="ProtNLM"/>
    </source>
</evidence>
<protein>
    <recommendedName>
        <fullName evidence="5">Protein-tyrosine phosphatase</fullName>
    </recommendedName>
</protein>
<dbReference type="Gene3D" id="3.90.190.10">
    <property type="entry name" value="Protein tyrosine phosphatase superfamily"/>
    <property type="match status" value="1"/>
</dbReference>